<dbReference type="RefSeq" id="WP_035078509.1">
    <property type="nucleotide sequence ID" value="NZ_JMIH01000028.1"/>
</dbReference>
<dbReference type="eggNOG" id="ENOG5032RJC">
    <property type="taxonomic scope" value="Bacteria"/>
</dbReference>
<evidence type="ECO:0000313" key="2">
    <source>
        <dbReference type="EMBL" id="KEO72168.1"/>
    </source>
</evidence>
<sequence length="187" mass="22346">MIKYCWMWLILLGFSGCMSRNYNPDQLSVAQQEETLYEMVRYFGKLPKKGADHDNKFEEKFDPYYKLHAKEHELIAYHKTSEGKEFFLLKKVAPSRFEKYFATGIEAVRNDNGEIIHYNEVFRTWRLAEPEFTDRSMLLFDKMAKGEDLSPYYTHNSVEEYIEFPDKTIAFDTISRRWLNRSLMADN</sequence>
<dbReference type="PROSITE" id="PS51257">
    <property type="entry name" value="PROKAR_LIPOPROTEIN"/>
    <property type="match status" value="1"/>
</dbReference>
<reference evidence="2 3" key="1">
    <citation type="submission" date="2014-04" db="EMBL/GenBank/DDBJ databases">
        <title>Characterization and application of a salt tolerant electro-active bacterium.</title>
        <authorList>
            <person name="Yang L."/>
            <person name="Wei S."/>
            <person name="Tay Q.X.M."/>
        </authorList>
    </citation>
    <scope>NUCLEOTIDE SEQUENCE [LARGE SCALE GENOMIC DNA]</scope>
    <source>
        <strain evidence="2 3">LY1</strain>
    </source>
</reference>
<protein>
    <recommendedName>
        <fullName evidence="4">Lipoprotein</fullName>
    </recommendedName>
</protein>
<feature type="signal peptide" evidence="1">
    <location>
        <begin position="1"/>
        <end position="19"/>
    </location>
</feature>
<evidence type="ECO:0000256" key="1">
    <source>
        <dbReference type="SAM" id="SignalP"/>
    </source>
</evidence>
<dbReference type="AlphaFoldDB" id="A0A074KX55"/>
<proteinExistence type="predicted"/>
<name>A0A074KX55_9BACT</name>
<dbReference type="Proteomes" id="UP000027821">
    <property type="component" value="Unassembled WGS sequence"/>
</dbReference>
<keyword evidence="1" id="KW-0732">Signal</keyword>
<keyword evidence="3" id="KW-1185">Reference proteome</keyword>
<feature type="chain" id="PRO_5001695504" description="Lipoprotein" evidence="1">
    <location>
        <begin position="20"/>
        <end position="187"/>
    </location>
</feature>
<accession>A0A074KX55</accession>
<organism evidence="2 3">
    <name type="scientific">Anditalea andensis</name>
    <dbReference type="NCBI Taxonomy" id="1048983"/>
    <lineage>
        <taxon>Bacteria</taxon>
        <taxon>Pseudomonadati</taxon>
        <taxon>Bacteroidota</taxon>
        <taxon>Cytophagia</taxon>
        <taxon>Cytophagales</taxon>
        <taxon>Cytophagaceae</taxon>
        <taxon>Anditalea</taxon>
    </lineage>
</organism>
<gene>
    <name evidence="2" type="ORF">EL17_19875</name>
</gene>
<evidence type="ECO:0000313" key="3">
    <source>
        <dbReference type="Proteomes" id="UP000027821"/>
    </source>
</evidence>
<evidence type="ECO:0008006" key="4">
    <source>
        <dbReference type="Google" id="ProtNLM"/>
    </source>
</evidence>
<dbReference type="EMBL" id="JMIH01000028">
    <property type="protein sequence ID" value="KEO72168.1"/>
    <property type="molecule type" value="Genomic_DNA"/>
</dbReference>
<comment type="caution">
    <text evidence="2">The sequence shown here is derived from an EMBL/GenBank/DDBJ whole genome shotgun (WGS) entry which is preliminary data.</text>
</comment>